<dbReference type="AlphaFoldDB" id="A0A380ZE22"/>
<evidence type="ECO:0000313" key="1">
    <source>
        <dbReference type="EMBL" id="SUV45209.1"/>
    </source>
</evidence>
<dbReference type="OrthoDB" id="7923897at2"/>
<reference evidence="1 2" key="1">
    <citation type="submission" date="2018-06" db="EMBL/GenBank/DDBJ databases">
        <authorList>
            <consortium name="Pathogen Informatics"/>
            <person name="Doyle S."/>
        </authorList>
    </citation>
    <scope>NUCLEOTIDE SEQUENCE [LARGE SCALE GENOMIC DNA]</scope>
    <source>
        <strain evidence="1 2">NCTC12862</strain>
    </source>
</reference>
<gene>
    <name evidence="1" type="ORF">NCTC12862_00933</name>
</gene>
<evidence type="ECO:0000313" key="2">
    <source>
        <dbReference type="Proteomes" id="UP000254950"/>
    </source>
</evidence>
<sequence length="129" mass="14697">MAFFWRRIMLILFVFLIFWASLFVSRNIAGYNFLFNKSFSSHGSISYRGNVTEGVLIERLVISWPDLVESLSKMSSQQQKKFIEQIRRNIVSAAFAEGRSGEDARKLGEAVVMAMLKAISNPSIGNTYF</sequence>
<name>A0A380ZE22_BARDO</name>
<protein>
    <submittedName>
        <fullName evidence="1">Uncharacterized protein</fullName>
    </submittedName>
</protein>
<dbReference type="RefSeq" id="WP_004855873.1">
    <property type="nucleotide sequence ID" value="NZ_CACVBH010000003.1"/>
</dbReference>
<dbReference type="EMBL" id="UFTF01000001">
    <property type="protein sequence ID" value="SUV45209.1"/>
    <property type="molecule type" value="Genomic_DNA"/>
</dbReference>
<organism evidence="1 2">
    <name type="scientific">Bartonella doshiae</name>
    <dbReference type="NCBI Taxonomy" id="33044"/>
    <lineage>
        <taxon>Bacteria</taxon>
        <taxon>Pseudomonadati</taxon>
        <taxon>Pseudomonadota</taxon>
        <taxon>Alphaproteobacteria</taxon>
        <taxon>Hyphomicrobiales</taxon>
        <taxon>Bartonellaceae</taxon>
        <taxon>Bartonella</taxon>
    </lineage>
</organism>
<accession>A0A380ZE22</accession>
<proteinExistence type="predicted"/>
<dbReference type="Proteomes" id="UP000254950">
    <property type="component" value="Unassembled WGS sequence"/>
</dbReference>